<gene>
    <name evidence="10" type="primary">secY</name>
    <name evidence="14" type="ORF">FHS56_002109</name>
</gene>
<evidence type="ECO:0000256" key="7">
    <source>
        <dbReference type="ARBA" id="ARBA00023010"/>
    </source>
</evidence>
<dbReference type="PROSITE" id="PS00755">
    <property type="entry name" value="SECY_1"/>
    <property type="match status" value="1"/>
</dbReference>
<evidence type="ECO:0000313" key="14">
    <source>
        <dbReference type="EMBL" id="NIK74584.1"/>
    </source>
</evidence>
<keyword evidence="5 10" id="KW-0653">Protein transport</keyword>
<dbReference type="Gene3D" id="1.10.3370.10">
    <property type="entry name" value="SecY subunit domain"/>
    <property type="match status" value="1"/>
</dbReference>
<evidence type="ECO:0000256" key="11">
    <source>
        <dbReference type="RuleBase" id="RU000537"/>
    </source>
</evidence>
<evidence type="ECO:0000256" key="12">
    <source>
        <dbReference type="RuleBase" id="RU003484"/>
    </source>
</evidence>
<feature type="transmembrane region" description="Helical" evidence="10">
    <location>
        <begin position="390"/>
        <end position="409"/>
    </location>
</feature>
<evidence type="ECO:0000256" key="8">
    <source>
        <dbReference type="ARBA" id="ARBA00023136"/>
    </source>
</evidence>
<dbReference type="InterPro" id="IPR030659">
    <property type="entry name" value="SecY_CS"/>
</dbReference>
<keyword evidence="4 10" id="KW-0812">Transmembrane</keyword>
<dbReference type="InterPro" id="IPR026593">
    <property type="entry name" value="SecY"/>
</dbReference>
<keyword evidence="6 10" id="KW-1133">Transmembrane helix</keyword>
<name>A0A846MSI7_9BACT</name>
<dbReference type="GO" id="GO:0043952">
    <property type="term" value="P:protein transport by the Sec complex"/>
    <property type="evidence" value="ECO:0007669"/>
    <property type="project" value="UniProtKB-UniRule"/>
</dbReference>
<evidence type="ECO:0000256" key="5">
    <source>
        <dbReference type="ARBA" id="ARBA00022927"/>
    </source>
</evidence>
<comment type="subunit">
    <text evidence="10">Component of the Sec protein translocase complex. Heterotrimer consisting of SecY, SecE and SecG subunits. The heterotrimers can form oligomers, although 1 heterotrimer is thought to be able to translocate proteins. Interacts with the ribosome. Interacts with SecDF, and other proteins may be involved. Interacts with SecA.</text>
</comment>
<feature type="transmembrane region" description="Helical" evidence="10">
    <location>
        <begin position="261"/>
        <end position="284"/>
    </location>
</feature>
<feature type="transmembrane region" description="Helical" evidence="10">
    <location>
        <begin position="210"/>
        <end position="231"/>
    </location>
</feature>
<evidence type="ECO:0000313" key="15">
    <source>
        <dbReference type="Proteomes" id="UP000537126"/>
    </source>
</evidence>
<feature type="transmembrane region" description="Helical" evidence="10">
    <location>
        <begin position="71"/>
        <end position="93"/>
    </location>
</feature>
<feature type="transmembrane region" description="Helical" evidence="10">
    <location>
        <begin position="114"/>
        <end position="134"/>
    </location>
</feature>
<dbReference type="InterPro" id="IPR002208">
    <property type="entry name" value="SecY/SEC61-alpha"/>
</dbReference>
<keyword evidence="3 10" id="KW-0813">Transport</keyword>
<accession>A0A846MSI7</accession>
<comment type="caution">
    <text evidence="14">The sequence shown here is derived from an EMBL/GenBank/DDBJ whole genome shotgun (WGS) entry which is preliminary data.</text>
</comment>
<sequence length="441" mass="48196">MKKLINTFKDIFSIPELKRRIINTILLLMVFRLGSYVVLPGIDPTKLQSSFQDIRGLLDTFLGGAFGRASIFALGIMPYISASIVVQLLTVALPEFQKMQRKEGEAGRKKLTRITRLLTIAITLVQSFAFLATINSDALVVSRSFFTFSSVILLTTGTIFCMWLGERITERGIGNGISLLIMIGIISRFPKAIYQEVETALVGVGGELKLVLEAVVLILVVMGIVMLTQAVRNVPVQYAKQVVGNKVWGGRRQMLPLRLNAAGVMPIIFAQSLMFLPAMLAGLFASPDSDLAVTIGMFSNPFTWQYNLVFGILIILFTFFYTAITIDPRQIADDLKRSGGFIPGIKPGEPTAHYIDSILSKITLPGSIFLAIVAIIPAIVQYFGVSSDFAQFYGGTSLLIMVGVVADTVQQVDAYLIQKRYESLMKSGQISSPVGGTIDVA</sequence>
<dbReference type="GO" id="GO:0005886">
    <property type="term" value="C:plasma membrane"/>
    <property type="evidence" value="ECO:0007669"/>
    <property type="project" value="UniProtKB-SubCell"/>
</dbReference>
<dbReference type="PRINTS" id="PR00303">
    <property type="entry name" value="SECYTRNLCASE"/>
</dbReference>
<organism evidence="14 15">
    <name type="scientific">Thermonema lapsum</name>
    <dbReference type="NCBI Taxonomy" id="28195"/>
    <lineage>
        <taxon>Bacteria</taxon>
        <taxon>Pseudomonadati</taxon>
        <taxon>Bacteroidota</taxon>
        <taxon>Cytophagia</taxon>
        <taxon>Cytophagales</taxon>
        <taxon>Thermonemataceae</taxon>
        <taxon>Thermonema</taxon>
    </lineage>
</organism>
<dbReference type="EMBL" id="JAASRN010000003">
    <property type="protein sequence ID" value="NIK74584.1"/>
    <property type="molecule type" value="Genomic_DNA"/>
</dbReference>
<evidence type="ECO:0000256" key="6">
    <source>
        <dbReference type="ARBA" id="ARBA00022989"/>
    </source>
</evidence>
<protein>
    <recommendedName>
        <fullName evidence="9 10">Protein translocase subunit SecY</fullName>
    </recommendedName>
</protein>
<evidence type="ECO:0000256" key="2">
    <source>
        <dbReference type="ARBA" id="ARBA00005751"/>
    </source>
</evidence>
<keyword evidence="15" id="KW-1185">Reference proteome</keyword>
<dbReference type="PANTHER" id="PTHR10906">
    <property type="entry name" value="SECY/SEC61-ALPHA FAMILY MEMBER"/>
    <property type="match status" value="1"/>
</dbReference>
<feature type="transmembrane region" description="Helical" evidence="10">
    <location>
        <begin position="172"/>
        <end position="190"/>
    </location>
</feature>
<dbReference type="Proteomes" id="UP000537126">
    <property type="component" value="Unassembled WGS sequence"/>
</dbReference>
<dbReference type="FunFam" id="1.10.3370.10:FF:000001">
    <property type="entry name" value="Preprotein translocase subunit SecY"/>
    <property type="match status" value="1"/>
</dbReference>
<dbReference type="HAMAP" id="MF_01465">
    <property type="entry name" value="SecY"/>
    <property type="match status" value="1"/>
</dbReference>
<dbReference type="NCBIfam" id="TIGR00967">
    <property type="entry name" value="3a0501s007"/>
    <property type="match status" value="1"/>
</dbReference>
<keyword evidence="7 10" id="KW-0811">Translocation</keyword>
<comment type="subcellular location">
    <subcellularLocation>
        <location evidence="10">Cell membrane</location>
        <topology evidence="10">Multi-pass membrane protein</topology>
    </subcellularLocation>
    <subcellularLocation>
        <location evidence="1 12">Membrane</location>
        <topology evidence="1 12">Multi-pass membrane protein</topology>
    </subcellularLocation>
</comment>
<feature type="transmembrane region" description="Helical" evidence="10">
    <location>
        <begin position="304"/>
        <end position="326"/>
    </location>
</feature>
<comment type="function">
    <text evidence="10 11">The central subunit of the protein translocation channel SecYEG. Consists of two halves formed by TMs 1-5 and 6-10. These two domains form a lateral gate at the front which open onto the bilayer between TMs 2 and 7, and are clamped together by SecE at the back. The channel is closed by both a pore ring composed of hydrophobic SecY resides and a short helix (helix 2A) on the extracellular side of the membrane which forms a plug. The plug probably moves laterally to allow the channel to open. The ring and the pore may move independently.</text>
</comment>
<evidence type="ECO:0000256" key="1">
    <source>
        <dbReference type="ARBA" id="ARBA00004141"/>
    </source>
</evidence>
<evidence type="ECO:0000256" key="4">
    <source>
        <dbReference type="ARBA" id="ARBA00022692"/>
    </source>
</evidence>
<dbReference type="GO" id="GO:0006605">
    <property type="term" value="P:protein targeting"/>
    <property type="evidence" value="ECO:0007669"/>
    <property type="project" value="UniProtKB-UniRule"/>
</dbReference>
<dbReference type="GO" id="GO:0065002">
    <property type="term" value="P:intracellular protein transmembrane transport"/>
    <property type="evidence" value="ECO:0007669"/>
    <property type="project" value="UniProtKB-UniRule"/>
</dbReference>
<dbReference type="AlphaFoldDB" id="A0A846MSI7"/>
<keyword evidence="10" id="KW-1003">Cell membrane</keyword>
<dbReference type="RefSeq" id="WP_166920489.1">
    <property type="nucleotide sequence ID" value="NZ_JAASRN010000003.1"/>
</dbReference>
<dbReference type="PROSITE" id="PS00756">
    <property type="entry name" value="SECY_2"/>
    <property type="match status" value="1"/>
</dbReference>
<evidence type="ECO:0000256" key="13">
    <source>
        <dbReference type="RuleBase" id="RU004349"/>
    </source>
</evidence>
<reference evidence="14 15" key="1">
    <citation type="submission" date="2020-03" db="EMBL/GenBank/DDBJ databases">
        <title>Genomic Encyclopedia of Type Strains, Phase IV (KMG-IV): sequencing the most valuable type-strain genomes for metagenomic binning, comparative biology and taxonomic classification.</title>
        <authorList>
            <person name="Goeker M."/>
        </authorList>
    </citation>
    <scope>NUCLEOTIDE SEQUENCE [LARGE SCALE GENOMIC DNA]</scope>
    <source>
        <strain evidence="14 15">DSM 5718</strain>
    </source>
</reference>
<comment type="similarity">
    <text evidence="2 10 13">Belongs to the SecY/SEC61-alpha family.</text>
</comment>
<proteinExistence type="inferred from homology"/>
<feature type="transmembrane region" description="Helical" evidence="10">
    <location>
        <begin position="362"/>
        <end position="384"/>
    </location>
</feature>
<feature type="transmembrane region" description="Helical" evidence="10">
    <location>
        <begin position="146"/>
        <end position="165"/>
    </location>
</feature>
<dbReference type="InterPro" id="IPR023201">
    <property type="entry name" value="SecY_dom_sf"/>
</dbReference>
<dbReference type="PIRSF" id="PIRSF004557">
    <property type="entry name" value="SecY"/>
    <property type="match status" value="1"/>
</dbReference>
<evidence type="ECO:0000256" key="3">
    <source>
        <dbReference type="ARBA" id="ARBA00022448"/>
    </source>
</evidence>
<keyword evidence="8 10" id="KW-0472">Membrane</keyword>
<dbReference type="Pfam" id="PF00344">
    <property type="entry name" value="SecY"/>
    <property type="match status" value="1"/>
</dbReference>
<feature type="transmembrane region" description="Helical" evidence="10">
    <location>
        <begin position="21"/>
        <end position="39"/>
    </location>
</feature>
<dbReference type="SUPFAM" id="SSF103491">
    <property type="entry name" value="Preprotein translocase SecY subunit"/>
    <property type="match status" value="1"/>
</dbReference>
<evidence type="ECO:0000256" key="9">
    <source>
        <dbReference type="ARBA" id="ARBA00039733"/>
    </source>
</evidence>
<evidence type="ECO:0000256" key="10">
    <source>
        <dbReference type="HAMAP-Rule" id="MF_01465"/>
    </source>
</evidence>